<keyword evidence="1" id="KW-0812">Transmembrane</keyword>
<protein>
    <recommendedName>
        <fullName evidence="4">Glycosyltransferase RgtA/B/C/D-like domain-containing protein</fullName>
    </recommendedName>
</protein>
<name>A0A2A6RN08_9CHLR</name>
<feature type="transmembrane region" description="Helical" evidence="1">
    <location>
        <begin position="131"/>
        <end position="151"/>
    </location>
</feature>
<dbReference type="EMBL" id="NQWI01000009">
    <property type="protein sequence ID" value="PDW04442.1"/>
    <property type="molecule type" value="Genomic_DNA"/>
</dbReference>
<feature type="transmembrane region" description="Helical" evidence="1">
    <location>
        <begin position="163"/>
        <end position="184"/>
    </location>
</feature>
<keyword evidence="1" id="KW-1133">Transmembrane helix</keyword>
<comment type="caution">
    <text evidence="2">The sequence shown here is derived from an EMBL/GenBank/DDBJ whole genome shotgun (WGS) entry which is preliminary data.</text>
</comment>
<reference evidence="3" key="1">
    <citation type="submission" date="2017-08" db="EMBL/GenBank/DDBJ databases">
        <authorList>
            <person name="Grouzdev D.S."/>
            <person name="Gaisin V.A."/>
            <person name="Rysina M.S."/>
            <person name="Gorlenko V.M."/>
        </authorList>
    </citation>
    <scope>NUCLEOTIDE SEQUENCE [LARGE SCALE GENOMIC DNA]</scope>
    <source>
        <strain evidence="3">Kir15-3F</strain>
    </source>
</reference>
<sequence length="698" mass="78057">MVNWRLHLGALGFYLALTLWLTWPLTAGFTTHYYTGGNYIFYYPTSPDAPQNIWNFWMSERALQAGQSPLRTELLYYPEGVQMILQTLNVVAVLMAAPLTASFGPIAAYNFTAIFAVMLTGYAGFLLTRAFVPNLVGPPLLAGALLTASPFHIAKLDAGQLNFVTMQWLVFFILAFIVLQRGQLRRAGGGLAALAFALVLYTDWYWTLVAVLFGMMWAALSLLGAQRPLALVGRYVGFGGLAILVSLPLLLALRAAPSSPLENSPNPIWAIYTQAYSADALGFFFPAARHPLWGVPVEHFLVAMAPYSVTEGSYTAAGWTLAALALLGTFWFWREHWRLVVIGGVAWIFALGPSLYVLGYATGITMPYRLLQLLPFLETARRPNLFGVLTIIIAAIFAALALAELRRRLTPSNYKLAMGVLVIVALIELWPAPRVANTLERAPVYAQIANDPGVVVDLPLEMGTDSRTLINQMVHGQPILQGYVARAPFYATILYSPLPRQLALMQRWPEEDIVALDAASLKTMQCYYQLRYVVLDRPLLQPEQQQVALALIDTLGGNAAQPWYADEQRWAYELPLHQDRCAPFLFLGAGWHDREVDETHVWRWTMGHSEIYIINPDSEPQLVSLEFMAMATVDGQQLELWNNGVLLNEFTIIQARRRYKLPLWLPPGQHRFVLHTPTTSEGVGKRELGMTVLWLRVY</sequence>
<organism evidence="2 3">
    <name type="scientific">Candidatus Viridilinea mediisalina</name>
    <dbReference type="NCBI Taxonomy" id="2024553"/>
    <lineage>
        <taxon>Bacteria</taxon>
        <taxon>Bacillati</taxon>
        <taxon>Chloroflexota</taxon>
        <taxon>Chloroflexia</taxon>
        <taxon>Chloroflexales</taxon>
        <taxon>Chloroflexineae</taxon>
        <taxon>Oscillochloridaceae</taxon>
        <taxon>Candidatus Viridilinea</taxon>
    </lineage>
</organism>
<evidence type="ECO:0000313" key="2">
    <source>
        <dbReference type="EMBL" id="PDW04442.1"/>
    </source>
</evidence>
<evidence type="ECO:0000256" key="1">
    <source>
        <dbReference type="SAM" id="Phobius"/>
    </source>
</evidence>
<proteinExistence type="predicted"/>
<evidence type="ECO:0008006" key="4">
    <source>
        <dbReference type="Google" id="ProtNLM"/>
    </source>
</evidence>
<keyword evidence="1" id="KW-0472">Membrane</keyword>
<gene>
    <name evidence="2" type="ORF">CJ255_03410</name>
</gene>
<keyword evidence="3" id="KW-1185">Reference proteome</keyword>
<feature type="transmembrane region" description="Helical" evidence="1">
    <location>
        <begin position="414"/>
        <end position="432"/>
    </location>
</feature>
<feature type="transmembrane region" description="Helical" evidence="1">
    <location>
        <begin position="340"/>
        <end position="364"/>
    </location>
</feature>
<feature type="transmembrane region" description="Helical" evidence="1">
    <location>
        <begin position="235"/>
        <end position="256"/>
    </location>
</feature>
<dbReference type="RefSeq" id="WP_097642697.1">
    <property type="nucleotide sequence ID" value="NZ_NQWI01000009.1"/>
</dbReference>
<feature type="transmembrane region" description="Helical" evidence="1">
    <location>
        <begin position="384"/>
        <end position="402"/>
    </location>
</feature>
<dbReference type="OrthoDB" id="136031at2"/>
<feature type="transmembrane region" description="Helical" evidence="1">
    <location>
        <begin position="314"/>
        <end position="333"/>
    </location>
</feature>
<feature type="transmembrane region" description="Helical" evidence="1">
    <location>
        <begin position="106"/>
        <end position="125"/>
    </location>
</feature>
<evidence type="ECO:0000313" key="3">
    <source>
        <dbReference type="Proteomes" id="UP000220527"/>
    </source>
</evidence>
<dbReference type="Proteomes" id="UP000220527">
    <property type="component" value="Unassembled WGS sequence"/>
</dbReference>
<feature type="transmembrane region" description="Helical" evidence="1">
    <location>
        <begin position="204"/>
        <end position="223"/>
    </location>
</feature>
<dbReference type="AlphaFoldDB" id="A0A2A6RN08"/>
<accession>A0A2A6RN08</accession>